<accession>A0A0F8WJ96</accession>
<reference evidence="2" key="1">
    <citation type="journal article" date="2015" name="Nature">
        <title>Complex archaea that bridge the gap between prokaryotes and eukaryotes.</title>
        <authorList>
            <person name="Spang A."/>
            <person name="Saw J.H."/>
            <person name="Jorgensen S.L."/>
            <person name="Zaremba-Niedzwiedzka K."/>
            <person name="Martijn J."/>
            <person name="Lind A.E."/>
            <person name="van Eijk R."/>
            <person name="Schleper C."/>
            <person name="Guy L."/>
            <person name="Ettema T.J."/>
        </authorList>
    </citation>
    <scope>NUCLEOTIDE SEQUENCE</scope>
</reference>
<feature type="compositionally biased region" description="Basic and acidic residues" evidence="1">
    <location>
        <begin position="1"/>
        <end position="16"/>
    </location>
</feature>
<evidence type="ECO:0000313" key="2">
    <source>
        <dbReference type="EMBL" id="KKK56728.1"/>
    </source>
</evidence>
<feature type="region of interest" description="Disordered" evidence="1">
    <location>
        <begin position="1"/>
        <end position="31"/>
    </location>
</feature>
<proteinExistence type="predicted"/>
<protein>
    <submittedName>
        <fullName evidence="2">Uncharacterized protein</fullName>
    </submittedName>
</protein>
<dbReference type="EMBL" id="LAZR01064845">
    <property type="protein sequence ID" value="KKK56728.1"/>
    <property type="molecule type" value="Genomic_DNA"/>
</dbReference>
<dbReference type="AlphaFoldDB" id="A0A0F8WJ96"/>
<evidence type="ECO:0000256" key="1">
    <source>
        <dbReference type="SAM" id="MobiDB-lite"/>
    </source>
</evidence>
<comment type="caution">
    <text evidence="2">The sequence shown here is derived from an EMBL/GenBank/DDBJ whole genome shotgun (WGS) entry which is preliminary data.</text>
</comment>
<sequence>MTDQEKNGEAMSEWRPEGWVQPYGIGDETPPMAYETGADAILAALRAEVPDGSFGHRNEADDNGFYDAIISVQTVPGRLVFIPDEKEATAEAIRAKTYNG</sequence>
<organism evidence="2">
    <name type="scientific">marine sediment metagenome</name>
    <dbReference type="NCBI Taxonomy" id="412755"/>
    <lineage>
        <taxon>unclassified sequences</taxon>
        <taxon>metagenomes</taxon>
        <taxon>ecological metagenomes</taxon>
    </lineage>
</organism>
<name>A0A0F8WJ96_9ZZZZ</name>
<gene>
    <name evidence="2" type="ORF">LCGC14_3061600</name>
</gene>